<name>A0A071MJW9_9BURK</name>
<sequence>MNGAADAAHAASLADHARLVLDAVTLIRLGARPQMLEIELALPHERLVRLYREVRGVAPPKGLLPFSSDWYMTWMANIHASLFHNIYRFLRIDARCSRLDALVKAYGLYAGRCRAAHCDPLLDLTRAWMLVRFVDGGVLSTARCVRCHAAFVIHRHDLRPNRVCVACRPPARAGKRAGHVKPEPSAGSACGTNARIRLDPASAGGHARCR</sequence>
<keyword evidence="1 9" id="KW-0963">Cytoplasm</keyword>
<dbReference type="GO" id="GO:0044781">
    <property type="term" value="P:bacterial-type flagellum organization"/>
    <property type="evidence" value="ECO:0007669"/>
    <property type="project" value="UniProtKB-KW"/>
</dbReference>
<dbReference type="GO" id="GO:1902208">
    <property type="term" value="P:regulation of bacterial-type flagellum assembly"/>
    <property type="evidence" value="ECO:0007669"/>
    <property type="project" value="UniProtKB-UniRule"/>
</dbReference>
<comment type="similarity">
    <text evidence="9">Belongs to the FlhC family.</text>
</comment>
<accession>A0A071MJW9</accession>
<evidence type="ECO:0000256" key="7">
    <source>
        <dbReference type="ARBA" id="ARBA00023159"/>
    </source>
</evidence>
<feature type="binding site" evidence="9">
    <location>
        <position position="164"/>
    </location>
    <ligand>
        <name>Zn(2+)</name>
        <dbReference type="ChEBI" id="CHEBI:29105"/>
    </ligand>
</feature>
<evidence type="ECO:0000256" key="1">
    <source>
        <dbReference type="ARBA" id="ARBA00022490"/>
    </source>
</evidence>
<evidence type="ECO:0000256" key="8">
    <source>
        <dbReference type="ARBA" id="ARBA00023163"/>
    </source>
</evidence>
<evidence type="ECO:0000256" key="5">
    <source>
        <dbReference type="ARBA" id="ARBA00023015"/>
    </source>
</evidence>
<evidence type="ECO:0000313" key="10">
    <source>
        <dbReference type="EMBL" id="KEA61169.1"/>
    </source>
</evidence>
<feature type="binding site" evidence="9">
    <location>
        <position position="167"/>
    </location>
    <ligand>
        <name>Zn(2+)</name>
        <dbReference type="ChEBI" id="CHEBI:29105"/>
    </ligand>
</feature>
<feature type="binding site" evidence="9">
    <location>
        <position position="144"/>
    </location>
    <ligand>
        <name>Zn(2+)</name>
        <dbReference type="ChEBI" id="CHEBI:29105"/>
    </ligand>
</feature>
<protein>
    <recommendedName>
        <fullName evidence="9">Flagellar transcriptional regulator FlhC</fullName>
    </recommendedName>
</protein>
<dbReference type="NCBIfam" id="NF009365">
    <property type="entry name" value="PRK12722.1"/>
    <property type="match status" value="1"/>
</dbReference>
<keyword evidence="6 9" id="KW-0238">DNA-binding</keyword>
<dbReference type="SUPFAM" id="SSF160930">
    <property type="entry name" value="FlhC-like"/>
    <property type="match status" value="1"/>
</dbReference>
<evidence type="ECO:0000256" key="4">
    <source>
        <dbReference type="ARBA" id="ARBA00022833"/>
    </source>
</evidence>
<dbReference type="Pfam" id="PF05280">
    <property type="entry name" value="FlhC"/>
    <property type="match status" value="1"/>
</dbReference>
<dbReference type="AlphaFoldDB" id="A0A071MJW9"/>
<organism evidence="10">
    <name type="scientific">Burkholderia cenocepacia</name>
    <dbReference type="NCBI Taxonomy" id="95486"/>
    <lineage>
        <taxon>Bacteria</taxon>
        <taxon>Pseudomonadati</taxon>
        <taxon>Pseudomonadota</taxon>
        <taxon>Betaproteobacteria</taxon>
        <taxon>Burkholderiales</taxon>
        <taxon>Burkholderiaceae</taxon>
        <taxon>Burkholderia</taxon>
        <taxon>Burkholderia cepacia complex</taxon>
    </lineage>
</organism>
<evidence type="ECO:0000256" key="2">
    <source>
        <dbReference type="ARBA" id="ARBA00022723"/>
    </source>
</evidence>
<dbReference type="GO" id="GO:0003677">
    <property type="term" value="F:DNA binding"/>
    <property type="evidence" value="ECO:0007669"/>
    <property type="project" value="UniProtKB-UniRule"/>
</dbReference>
<comment type="subcellular location">
    <subcellularLocation>
        <location evidence="9">Cytoplasm</location>
    </subcellularLocation>
</comment>
<comment type="subunit">
    <text evidence="9">Heterohexamer composed of two FlhC and four FlhD subunits. Each FlhC binds a FlhD dimer, forming a heterotrimer, and a hexamer assembles by dimerization of two heterotrimers.</text>
</comment>
<gene>
    <name evidence="9" type="primary">flhC</name>
    <name evidence="10" type="ORF">DT99_03360</name>
</gene>
<keyword evidence="3 9" id="KW-1005">Bacterial flagellum biogenesis</keyword>
<evidence type="ECO:0000256" key="3">
    <source>
        <dbReference type="ARBA" id="ARBA00022795"/>
    </source>
</evidence>
<comment type="cofactor">
    <cofactor evidence="9">
        <name>Zn(2+)</name>
        <dbReference type="ChEBI" id="CHEBI:29105"/>
    </cofactor>
    <text evidence="9">Binds 1 zinc ion per subunit.</text>
</comment>
<comment type="function">
    <text evidence="9">Functions in complex with FlhD as a master transcriptional regulator that regulates transcription of several flagellar and non-flagellar operons by binding to their promoter region. Activates expression of class 2 flagellar genes, including fliA, which is a flagellum-specific sigma factor that turns on the class 3 genes. Also regulates genes whose products function in a variety of physiological pathways.</text>
</comment>
<keyword evidence="7 9" id="KW-0010">Activator</keyword>
<dbReference type="GO" id="GO:0008270">
    <property type="term" value="F:zinc ion binding"/>
    <property type="evidence" value="ECO:0007669"/>
    <property type="project" value="UniProtKB-UniRule"/>
</dbReference>
<dbReference type="InterPro" id="IPR007944">
    <property type="entry name" value="FlhC"/>
</dbReference>
<feature type="binding site" evidence="9">
    <location>
        <position position="147"/>
    </location>
    <ligand>
        <name>Zn(2+)</name>
        <dbReference type="ChEBI" id="CHEBI:29105"/>
    </ligand>
</feature>
<evidence type="ECO:0000256" key="6">
    <source>
        <dbReference type="ARBA" id="ARBA00023125"/>
    </source>
</evidence>
<comment type="caution">
    <text evidence="10">The sequence shown here is derived from an EMBL/GenBank/DDBJ whole genome shotgun (WGS) entry which is preliminary data.</text>
</comment>
<proteinExistence type="inferred from homology"/>
<dbReference type="HAMAP" id="MF_01891">
    <property type="entry name" value="FhlC"/>
    <property type="match status" value="1"/>
</dbReference>
<keyword evidence="8 9" id="KW-0804">Transcription</keyword>
<keyword evidence="5 9" id="KW-0805">Transcription regulation</keyword>
<dbReference type="EMBL" id="JJOA01000002">
    <property type="protein sequence ID" value="KEA61169.1"/>
    <property type="molecule type" value="Genomic_DNA"/>
</dbReference>
<keyword evidence="2 9" id="KW-0479">Metal-binding</keyword>
<dbReference type="GO" id="GO:0045893">
    <property type="term" value="P:positive regulation of DNA-templated transcription"/>
    <property type="evidence" value="ECO:0007669"/>
    <property type="project" value="InterPro"/>
</dbReference>
<reference evidence="10" key="1">
    <citation type="submission" date="2014-04" db="EMBL/GenBank/DDBJ databases">
        <title>In planta biocontrol of soil-borne Fusarium wilt of banana through a plant endophytic bacterium, Burkholderia cenocepacia 869T2.</title>
        <authorList>
            <person name="Ho Y.-N."/>
            <person name="Chiang H.-M."/>
            <person name="Chao C.-P."/>
            <person name="Su C.-C."/>
            <person name="Hsu H.-F."/>
            <person name="Guo C.-T."/>
            <person name="Hsieh J.-L."/>
            <person name="Huang C.-C."/>
        </authorList>
    </citation>
    <scope>NUCLEOTIDE SEQUENCE [LARGE SCALE GENOMIC DNA]</scope>
    <source>
        <strain evidence="10">869T2</strain>
    </source>
</reference>
<dbReference type="GO" id="GO:0005737">
    <property type="term" value="C:cytoplasm"/>
    <property type="evidence" value="ECO:0007669"/>
    <property type="project" value="UniProtKB-SubCell"/>
</dbReference>
<dbReference type="OrthoDB" id="9033648at2"/>
<evidence type="ECO:0000256" key="9">
    <source>
        <dbReference type="HAMAP-Rule" id="MF_01891"/>
    </source>
</evidence>
<keyword evidence="4 9" id="KW-0862">Zinc</keyword>